<dbReference type="EMBL" id="MU274974">
    <property type="protein sequence ID" value="KAI0083306.1"/>
    <property type="molecule type" value="Genomic_DNA"/>
</dbReference>
<organism evidence="1 2">
    <name type="scientific">Irpex rosettiformis</name>
    <dbReference type="NCBI Taxonomy" id="378272"/>
    <lineage>
        <taxon>Eukaryota</taxon>
        <taxon>Fungi</taxon>
        <taxon>Dikarya</taxon>
        <taxon>Basidiomycota</taxon>
        <taxon>Agaricomycotina</taxon>
        <taxon>Agaricomycetes</taxon>
        <taxon>Polyporales</taxon>
        <taxon>Irpicaceae</taxon>
        <taxon>Irpex</taxon>
    </lineage>
</organism>
<proteinExistence type="predicted"/>
<sequence length="223" mass="23688">MPATTTTTTTNPSLSKHEKPCIVRSTRKLGAIFGTRTVFGTTPRTVFGTSTMRGAVFGTSTTRGAVFGTRVVDSEVDVIRITLPSPSPPPRARTPFPPSPRRTPPPPPPRAKTTHSHGSIFTVFPDLNPTPREHEGESESGSMYSCLTIVQQEPGVELSTDSRSSAKLSTDPLPPADLPTPASFSSSRAKRWKGAVEGPPSLAVEGPPSLAVKRPLLNSPEPT</sequence>
<dbReference type="Proteomes" id="UP001055072">
    <property type="component" value="Unassembled WGS sequence"/>
</dbReference>
<evidence type="ECO:0000313" key="2">
    <source>
        <dbReference type="Proteomes" id="UP001055072"/>
    </source>
</evidence>
<evidence type="ECO:0000313" key="1">
    <source>
        <dbReference type="EMBL" id="KAI0083306.1"/>
    </source>
</evidence>
<protein>
    <submittedName>
        <fullName evidence="1">Uncharacterized protein</fullName>
    </submittedName>
</protein>
<reference evidence="1" key="1">
    <citation type="journal article" date="2021" name="Environ. Microbiol.">
        <title>Gene family expansions and transcriptome signatures uncover fungal adaptations to wood decay.</title>
        <authorList>
            <person name="Hage H."/>
            <person name="Miyauchi S."/>
            <person name="Viragh M."/>
            <person name="Drula E."/>
            <person name="Min B."/>
            <person name="Chaduli D."/>
            <person name="Navarro D."/>
            <person name="Favel A."/>
            <person name="Norest M."/>
            <person name="Lesage-Meessen L."/>
            <person name="Balint B."/>
            <person name="Merenyi Z."/>
            <person name="de Eugenio L."/>
            <person name="Morin E."/>
            <person name="Martinez A.T."/>
            <person name="Baldrian P."/>
            <person name="Stursova M."/>
            <person name="Martinez M.J."/>
            <person name="Novotny C."/>
            <person name="Magnuson J.K."/>
            <person name="Spatafora J.W."/>
            <person name="Maurice S."/>
            <person name="Pangilinan J."/>
            <person name="Andreopoulos W."/>
            <person name="LaButti K."/>
            <person name="Hundley H."/>
            <person name="Na H."/>
            <person name="Kuo A."/>
            <person name="Barry K."/>
            <person name="Lipzen A."/>
            <person name="Henrissat B."/>
            <person name="Riley R."/>
            <person name="Ahrendt S."/>
            <person name="Nagy L.G."/>
            <person name="Grigoriev I.V."/>
            <person name="Martin F."/>
            <person name="Rosso M.N."/>
        </authorList>
    </citation>
    <scope>NUCLEOTIDE SEQUENCE</scope>
    <source>
        <strain evidence="1">CBS 384.51</strain>
    </source>
</reference>
<accession>A0ACB8TMU7</accession>
<keyword evidence="2" id="KW-1185">Reference proteome</keyword>
<gene>
    <name evidence="1" type="ORF">BDY19DRAFT_979621</name>
</gene>
<name>A0ACB8TMU7_9APHY</name>
<comment type="caution">
    <text evidence="1">The sequence shown here is derived from an EMBL/GenBank/DDBJ whole genome shotgun (WGS) entry which is preliminary data.</text>
</comment>